<dbReference type="RefSeq" id="WP_116847988.1">
    <property type="nucleotide sequence ID" value="NZ_QTJU01000005.1"/>
</dbReference>
<dbReference type="GO" id="GO:0046464">
    <property type="term" value="P:acylglycerol catabolic process"/>
    <property type="evidence" value="ECO:0007669"/>
    <property type="project" value="TreeGrafter"/>
</dbReference>
<dbReference type="OrthoDB" id="9780932at2"/>
<dbReference type="PRINTS" id="PR00111">
    <property type="entry name" value="ABHYDROLASE"/>
</dbReference>
<reference evidence="2 3" key="1">
    <citation type="submission" date="2018-08" db="EMBL/GenBank/DDBJ databases">
        <title>Chitinophagaceae sp. K23C18032701, a novel bacterium isolated from forest soil.</title>
        <authorList>
            <person name="Wang C."/>
        </authorList>
    </citation>
    <scope>NUCLEOTIDE SEQUENCE [LARGE SCALE GENOMIC DNA]</scope>
    <source>
        <strain evidence="2 3">K23C18032701</strain>
    </source>
</reference>
<dbReference type="AlphaFoldDB" id="A0A3E1NH98"/>
<dbReference type="InterPro" id="IPR050266">
    <property type="entry name" value="AB_hydrolase_sf"/>
</dbReference>
<dbReference type="GO" id="GO:0016020">
    <property type="term" value="C:membrane"/>
    <property type="evidence" value="ECO:0007669"/>
    <property type="project" value="TreeGrafter"/>
</dbReference>
<accession>A0A3E1NH98</accession>
<dbReference type="EMBL" id="QTJU01000005">
    <property type="protein sequence ID" value="RFM27231.1"/>
    <property type="molecule type" value="Genomic_DNA"/>
</dbReference>
<dbReference type="PANTHER" id="PTHR43798:SF33">
    <property type="entry name" value="HYDROLASE, PUTATIVE (AFU_ORTHOLOGUE AFUA_2G14860)-RELATED"/>
    <property type="match status" value="1"/>
</dbReference>
<dbReference type="InterPro" id="IPR000073">
    <property type="entry name" value="AB_hydrolase_1"/>
</dbReference>
<evidence type="ECO:0000313" key="3">
    <source>
        <dbReference type="Proteomes" id="UP000261284"/>
    </source>
</evidence>
<feature type="domain" description="AB hydrolase-1" evidence="1">
    <location>
        <begin position="24"/>
        <end position="172"/>
    </location>
</feature>
<keyword evidence="2" id="KW-0378">Hydrolase</keyword>
<dbReference type="SUPFAM" id="SSF53474">
    <property type="entry name" value="alpha/beta-Hydrolases"/>
    <property type="match status" value="1"/>
</dbReference>
<sequence length="280" mass="31373">MPVIKLTSNTTLHYQEMNRGAAETIVLIHGMMSNLSVFYFNIAPMLAQRYHVVLYDLKGHGLSSKCTWGYHLQGMAADLIQLLDALHLRQVHVAGYSYGALIALQTAVSYPERIQQLVAIEAPDPFEQQTLARIDAYSKSALLEQIAAAGKAQGKPMSKRQLERNYNLYHFLLKQTTLQQDMLAEKDFMQQPGIDRLLHNTLLLYGTDSPCASTGKQLLRKIPNAQLAWLAGDHHIPVQQPFQVGSSINSFLQPRENRIHHFQPSATSIGVETPGWNLAM</sequence>
<dbReference type="Gene3D" id="3.40.50.1820">
    <property type="entry name" value="alpha/beta hydrolase"/>
    <property type="match status" value="1"/>
</dbReference>
<dbReference type="Proteomes" id="UP000261284">
    <property type="component" value="Unassembled WGS sequence"/>
</dbReference>
<dbReference type="InterPro" id="IPR029058">
    <property type="entry name" value="AB_hydrolase_fold"/>
</dbReference>
<protein>
    <submittedName>
        <fullName evidence="2">Alpha/beta hydrolase</fullName>
    </submittedName>
</protein>
<evidence type="ECO:0000313" key="2">
    <source>
        <dbReference type="EMBL" id="RFM27231.1"/>
    </source>
</evidence>
<dbReference type="GO" id="GO:0047372">
    <property type="term" value="F:monoacylglycerol lipase activity"/>
    <property type="evidence" value="ECO:0007669"/>
    <property type="project" value="TreeGrafter"/>
</dbReference>
<name>A0A3E1NH98_9BACT</name>
<gene>
    <name evidence="2" type="ORF">DXN05_14440</name>
</gene>
<comment type="caution">
    <text evidence="2">The sequence shown here is derived from an EMBL/GenBank/DDBJ whole genome shotgun (WGS) entry which is preliminary data.</text>
</comment>
<proteinExistence type="predicted"/>
<keyword evidence="3" id="KW-1185">Reference proteome</keyword>
<dbReference type="PANTHER" id="PTHR43798">
    <property type="entry name" value="MONOACYLGLYCEROL LIPASE"/>
    <property type="match status" value="1"/>
</dbReference>
<dbReference type="Pfam" id="PF00561">
    <property type="entry name" value="Abhydrolase_1"/>
    <property type="match status" value="1"/>
</dbReference>
<organism evidence="2 3">
    <name type="scientific">Deminuibacter soli</name>
    <dbReference type="NCBI Taxonomy" id="2291815"/>
    <lineage>
        <taxon>Bacteria</taxon>
        <taxon>Pseudomonadati</taxon>
        <taxon>Bacteroidota</taxon>
        <taxon>Chitinophagia</taxon>
        <taxon>Chitinophagales</taxon>
        <taxon>Chitinophagaceae</taxon>
        <taxon>Deminuibacter</taxon>
    </lineage>
</organism>
<evidence type="ECO:0000259" key="1">
    <source>
        <dbReference type="Pfam" id="PF00561"/>
    </source>
</evidence>